<comment type="caution">
    <text evidence="3">The sequence shown here is derived from an EMBL/GenBank/DDBJ whole genome shotgun (WGS) entry which is preliminary data.</text>
</comment>
<proteinExistence type="predicted"/>
<name>A0ABW0MX00_9ACTN</name>
<protein>
    <recommendedName>
        <fullName evidence="5">DUF4352 domain-containing protein</fullName>
    </recommendedName>
</protein>
<sequence>MQLIAGRDRRWWTVAVAVVLLGGVVAVLALAASAEPSSSPEAPTTTASPSAAASAPTPGAAPSSGPTGAPEPGSLEVVPAGEMRTRAPVPFDATGNFGSGLTLSVTQVEDVAGVAHGPGEIAGPAVRLSFALDNDGAEPISLETVVVAVTYGAAETPAVTLSGPGEQVFGGTLEPGATAEARYVFAIPVEARGRVRAVVSYTGTAPAVSFEGSVR</sequence>
<feature type="region of interest" description="Disordered" evidence="1">
    <location>
        <begin position="34"/>
        <end position="76"/>
    </location>
</feature>
<gene>
    <name evidence="3" type="ORF">ACFPKY_00440</name>
</gene>
<evidence type="ECO:0000256" key="2">
    <source>
        <dbReference type="SAM" id="Phobius"/>
    </source>
</evidence>
<organism evidence="3 4">
    <name type="scientific">Nocardioides caricicola</name>
    <dbReference type="NCBI Taxonomy" id="634770"/>
    <lineage>
        <taxon>Bacteria</taxon>
        <taxon>Bacillati</taxon>
        <taxon>Actinomycetota</taxon>
        <taxon>Actinomycetes</taxon>
        <taxon>Propionibacteriales</taxon>
        <taxon>Nocardioidaceae</taxon>
        <taxon>Nocardioides</taxon>
    </lineage>
</organism>
<keyword evidence="4" id="KW-1185">Reference proteome</keyword>
<evidence type="ECO:0000313" key="3">
    <source>
        <dbReference type="EMBL" id="MFC5491543.1"/>
    </source>
</evidence>
<keyword evidence="2" id="KW-1133">Transmembrane helix</keyword>
<evidence type="ECO:0000256" key="1">
    <source>
        <dbReference type="SAM" id="MobiDB-lite"/>
    </source>
</evidence>
<reference evidence="4" key="1">
    <citation type="journal article" date="2019" name="Int. J. Syst. Evol. Microbiol.">
        <title>The Global Catalogue of Microorganisms (GCM) 10K type strain sequencing project: providing services to taxonomists for standard genome sequencing and annotation.</title>
        <authorList>
            <consortium name="The Broad Institute Genomics Platform"/>
            <consortium name="The Broad Institute Genome Sequencing Center for Infectious Disease"/>
            <person name="Wu L."/>
            <person name="Ma J."/>
        </authorList>
    </citation>
    <scope>NUCLEOTIDE SEQUENCE [LARGE SCALE GENOMIC DNA]</scope>
    <source>
        <strain evidence="4">KACC 13778</strain>
    </source>
</reference>
<keyword evidence="2" id="KW-0472">Membrane</keyword>
<evidence type="ECO:0000313" key="4">
    <source>
        <dbReference type="Proteomes" id="UP001595956"/>
    </source>
</evidence>
<dbReference type="Proteomes" id="UP001595956">
    <property type="component" value="Unassembled WGS sequence"/>
</dbReference>
<dbReference type="RefSeq" id="WP_345180726.1">
    <property type="nucleotide sequence ID" value="NZ_BAABFQ010000008.1"/>
</dbReference>
<accession>A0ABW0MX00</accession>
<feature type="transmembrane region" description="Helical" evidence="2">
    <location>
        <begin position="12"/>
        <end position="32"/>
    </location>
</feature>
<keyword evidence="2" id="KW-0812">Transmembrane</keyword>
<dbReference type="EMBL" id="JBHSMD010000001">
    <property type="protein sequence ID" value="MFC5491543.1"/>
    <property type="molecule type" value="Genomic_DNA"/>
</dbReference>
<evidence type="ECO:0008006" key="5">
    <source>
        <dbReference type="Google" id="ProtNLM"/>
    </source>
</evidence>
<feature type="compositionally biased region" description="Low complexity" evidence="1">
    <location>
        <begin position="34"/>
        <end position="74"/>
    </location>
</feature>